<evidence type="ECO:0000256" key="3">
    <source>
        <dbReference type="ARBA" id="ARBA00023015"/>
    </source>
</evidence>
<dbReference type="InterPro" id="IPR003018">
    <property type="entry name" value="GAF"/>
</dbReference>
<dbReference type="Pfam" id="PF03861">
    <property type="entry name" value="ANTAR"/>
    <property type="match status" value="1"/>
</dbReference>
<evidence type="ECO:0000313" key="7">
    <source>
        <dbReference type="EMBL" id="GAA5186545.1"/>
    </source>
</evidence>
<dbReference type="InterPro" id="IPR005561">
    <property type="entry name" value="ANTAR"/>
</dbReference>
<evidence type="ECO:0000313" key="8">
    <source>
        <dbReference type="Proteomes" id="UP001501570"/>
    </source>
</evidence>
<feature type="compositionally biased region" description="Basic and acidic residues" evidence="5">
    <location>
        <begin position="114"/>
        <end position="128"/>
    </location>
</feature>
<sequence length="478" mass="52712">MRRADLWEAGADERERLADERERLADEREMLADERERLADRQEHGLDRREADRPVQDAPAGEADDEAEVAATQTALRRAEAAVRRAEAELDRTRQAALRVRSRATRRVAGNERAAMHRNAEQTADAEERAWLGDRRDFVAAERDRQADDRDTVADQRDEAAELRERLADGREHELLERERRLDQPRSTGRRVRAVRLPDNRGPATDQNVRADEQRQRQRAAASRRAAAQDRGRAAASWGPREYGPMLLASFAPLAQQLFGTEDPRDALAQVVKFTVDTVTGCGGASVTLYRHGAVIDTVASDAVAAELDDLQFGTGLGPGPEAMRGEGPVSVSDLANSPRWPVLAAAAAQLGMASALCHGLFVHRSAQWSALGAFTLYGTAPGAFSDEDQEFASILAAYMAVAVAMAHRRDEVERREAALHRGLSTRDVIGQAKGILMERQRLSAGDAFDLLRRVSQRLNRKLADVAQQLAETGEMPT</sequence>
<proteinExistence type="predicted"/>
<keyword evidence="2" id="KW-0418">Kinase</keyword>
<feature type="domain" description="ANTAR" evidence="6">
    <location>
        <begin position="410"/>
        <end position="471"/>
    </location>
</feature>
<evidence type="ECO:0000256" key="4">
    <source>
        <dbReference type="ARBA" id="ARBA00023163"/>
    </source>
</evidence>
<dbReference type="SUPFAM" id="SSF52172">
    <property type="entry name" value="CheY-like"/>
    <property type="match status" value="1"/>
</dbReference>
<evidence type="ECO:0000259" key="6">
    <source>
        <dbReference type="PROSITE" id="PS50921"/>
    </source>
</evidence>
<reference evidence="8" key="1">
    <citation type="journal article" date="2019" name="Int. J. Syst. Evol. Microbiol.">
        <title>The Global Catalogue of Microorganisms (GCM) 10K type strain sequencing project: providing services to taxonomists for standard genome sequencing and annotation.</title>
        <authorList>
            <consortium name="The Broad Institute Genomics Platform"/>
            <consortium name="The Broad Institute Genome Sequencing Center for Infectious Disease"/>
            <person name="Wu L."/>
            <person name="Ma J."/>
        </authorList>
    </citation>
    <scope>NUCLEOTIDE SEQUENCE [LARGE SCALE GENOMIC DNA]</scope>
    <source>
        <strain evidence="8">JCM 18304</strain>
    </source>
</reference>
<comment type="caution">
    <text evidence="7">The sequence shown here is derived from an EMBL/GenBank/DDBJ whole genome shotgun (WGS) entry which is preliminary data.</text>
</comment>
<keyword evidence="8" id="KW-1185">Reference proteome</keyword>
<dbReference type="PROSITE" id="PS50921">
    <property type="entry name" value="ANTAR"/>
    <property type="match status" value="1"/>
</dbReference>
<dbReference type="Gene3D" id="1.10.10.10">
    <property type="entry name" value="Winged helix-like DNA-binding domain superfamily/Winged helix DNA-binding domain"/>
    <property type="match status" value="1"/>
</dbReference>
<feature type="region of interest" description="Disordered" evidence="5">
    <location>
        <begin position="33"/>
        <end position="75"/>
    </location>
</feature>
<evidence type="ECO:0000256" key="5">
    <source>
        <dbReference type="SAM" id="MobiDB-lite"/>
    </source>
</evidence>
<dbReference type="Proteomes" id="UP001501570">
    <property type="component" value="Unassembled WGS sequence"/>
</dbReference>
<gene>
    <name evidence="7" type="ORF">GCM10023322_33030</name>
</gene>
<evidence type="ECO:0000256" key="2">
    <source>
        <dbReference type="ARBA" id="ARBA00022777"/>
    </source>
</evidence>
<organism evidence="7 8">
    <name type="scientific">Rugosimonospora acidiphila</name>
    <dbReference type="NCBI Taxonomy" id="556531"/>
    <lineage>
        <taxon>Bacteria</taxon>
        <taxon>Bacillati</taxon>
        <taxon>Actinomycetota</taxon>
        <taxon>Actinomycetes</taxon>
        <taxon>Micromonosporales</taxon>
        <taxon>Micromonosporaceae</taxon>
        <taxon>Rugosimonospora</taxon>
    </lineage>
</organism>
<protein>
    <recommendedName>
        <fullName evidence="6">ANTAR domain-containing protein</fullName>
    </recommendedName>
</protein>
<dbReference type="SMART" id="SM01012">
    <property type="entry name" value="ANTAR"/>
    <property type="match status" value="1"/>
</dbReference>
<keyword evidence="4" id="KW-0804">Transcription</keyword>
<name>A0ABP9RV56_9ACTN</name>
<dbReference type="InterPro" id="IPR036388">
    <property type="entry name" value="WH-like_DNA-bd_sf"/>
</dbReference>
<accession>A0ABP9RV56</accession>
<dbReference type="InterPro" id="IPR011006">
    <property type="entry name" value="CheY-like_superfamily"/>
</dbReference>
<feature type="region of interest" description="Disordered" evidence="5">
    <location>
        <begin position="176"/>
        <end position="239"/>
    </location>
</feature>
<dbReference type="EMBL" id="BAABJQ010000008">
    <property type="protein sequence ID" value="GAA5186545.1"/>
    <property type="molecule type" value="Genomic_DNA"/>
</dbReference>
<keyword evidence="1" id="KW-0808">Transferase</keyword>
<feature type="region of interest" description="Disordered" evidence="5">
    <location>
        <begin position="109"/>
        <end position="128"/>
    </location>
</feature>
<dbReference type="InterPro" id="IPR029016">
    <property type="entry name" value="GAF-like_dom_sf"/>
</dbReference>
<feature type="compositionally biased region" description="Basic and acidic residues" evidence="5">
    <location>
        <begin position="33"/>
        <end position="55"/>
    </location>
</feature>
<evidence type="ECO:0000256" key="1">
    <source>
        <dbReference type="ARBA" id="ARBA00022679"/>
    </source>
</evidence>
<dbReference type="Pfam" id="PF13185">
    <property type="entry name" value="GAF_2"/>
    <property type="match status" value="1"/>
</dbReference>
<dbReference type="SUPFAM" id="SSF55781">
    <property type="entry name" value="GAF domain-like"/>
    <property type="match status" value="1"/>
</dbReference>
<dbReference type="Gene3D" id="3.30.450.40">
    <property type="match status" value="1"/>
</dbReference>
<dbReference type="RefSeq" id="WP_345630506.1">
    <property type="nucleotide sequence ID" value="NZ_BAABJQ010000008.1"/>
</dbReference>
<keyword evidence="3" id="KW-0805">Transcription regulation</keyword>
<dbReference type="SMART" id="SM00065">
    <property type="entry name" value="GAF"/>
    <property type="match status" value="1"/>
</dbReference>